<accession>W9V3Q6</accession>
<proteinExistence type="predicted"/>
<name>W9V3Q6_9GAMM</name>
<dbReference type="STRING" id="1249627.D779_2962"/>
<reference evidence="2 3" key="1">
    <citation type="submission" date="2012-11" db="EMBL/GenBank/DDBJ databases">
        <title>Genome assembly of Thiorhodococcus sp. AK35.</title>
        <authorList>
            <person name="Nupur N."/>
            <person name="Khatri I."/>
            <person name="Subramanian S."/>
            <person name="Pinnaka A."/>
        </authorList>
    </citation>
    <scope>NUCLEOTIDE SEQUENCE [LARGE SCALE GENOMIC DNA]</scope>
    <source>
        <strain evidence="2 3">AK35</strain>
    </source>
</reference>
<evidence type="ECO:0000313" key="2">
    <source>
        <dbReference type="EMBL" id="EXJ14148.1"/>
    </source>
</evidence>
<feature type="domain" description="AAA-ATPase-like" evidence="1">
    <location>
        <begin position="9"/>
        <end position="37"/>
    </location>
</feature>
<sequence length="51" mass="5753">MSTPLKKLPIGIQTFREIIEEGYTYVDKTAHAWALASGGMRWGCRSNPLRT</sequence>
<gene>
    <name evidence="2" type="ORF">D779_2962</name>
</gene>
<organism evidence="2 3">
    <name type="scientific">Imhoffiella purpurea</name>
    <dbReference type="NCBI Taxonomy" id="1249627"/>
    <lineage>
        <taxon>Bacteria</taxon>
        <taxon>Pseudomonadati</taxon>
        <taxon>Pseudomonadota</taxon>
        <taxon>Gammaproteobacteria</taxon>
        <taxon>Chromatiales</taxon>
        <taxon>Chromatiaceae</taxon>
        <taxon>Imhoffiella</taxon>
    </lineage>
</organism>
<dbReference type="Pfam" id="PF09820">
    <property type="entry name" value="AAA-ATPase_like"/>
    <property type="match status" value="1"/>
</dbReference>
<evidence type="ECO:0000259" key="1">
    <source>
        <dbReference type="Pfam" id="PF09820"/>
    </source>
</evidence>
<keyword evidence="3" id="KW-1185">Reference proteome</keyword>
<dbReference type="RefSeq" id="WP_232424207.1">
    <property type="nucleotide sequence ID" value="NZ_AONC01000046.1"/>
</dbReference>
<dbReference type="Proteomes" id="UP000019460">
    <property type="component" value="Unassembled WGS sequence"/>
</dbReference>
<dbReference type="AlphaFoldDB" id="W9V3Q6"/>
<protein>
    <recommendedName>
        <fullName evidence="1">AAA-ATPase-like domain-containing protein</fullName>
    </recommendedName>
</protein>
<comment type="caution">
    <text evidence="2">The sequence shown here is derived from an EMBL/GenBank/DDBJ whole genome shotgun (WGS) entry which is preliminary data.</text>
</comment>
<dbReference type="EMBL" id="AONC01000046">
    <property type="protein sequence ID" value="EXJ14148.1"/>
    <property type="molecule type" value="Genomic_DNA"/>
</dbReference>
<evidence type="ECO:0000313" key="3">
    <source>
        <dbReference type="Proteomes" id="UP000019460"/>
    </source>
</evidence>
<dbReference type="InterPro" id="IPR018631">
    <property type="entry name" value="AAA-ATPase-like_dom"/>
</dbReference>